<dbReference type="RefSeq" id="WP_176445582.1">
    <property type="nucleotide sequence ID" value="NZ_FZNO01000017.1"/>
</dbReference>
<proteinExistence type="predicted"/>
<gene>
    <name evidence="2" type="ORF">SAMN06272737_11725</name>
</gene>
<dbReference type="EMBL" id="FZNO01000017">
    <property type="protein sequence ID" value="SNR64871.1"/>
    <property type="molecule type" value="Genomic_DNA"/>
</dbReference>
<name>A0A238Y250_9ACTN</name>
<reference evidence="2 3" key="1">
    <citation type="submission" date="2017-06" db="EMBL/GenBank/DDBJ databases">
        <authorList>
            <person name="Kim H.J."/>
            <person name="Triplett B.A."/>
        </authorList>
    </citation>
    <scope>NUCLEOTIDE SEQUENCE [LARGE SCALE GENOMIC DNA]</scope>
    <source>
        <strain evidence="2 3">DSM 44272</strain>
    </source>
</reference>
<dbReference type="AlphaFoldDB" id="A0A238Y250"/>
<feature type="compositionally biased region" description="Low complexity" evidence="1">
    <location>
        <begin position="43"/>
        <end position="53"/>
    </location>
</feature>
<evidence type="ECO:0000313" key="2">
    <source>
        <dbReference type="EMBL" id="SNR64871.1"/>
    </source>
</evidence>
<organism evidence="2 3">
    <name type="scientific">Blastococcus mobilis</name>
    <dbReference type="NCBI Taxonomy" id="1938746"/>
    <lineage>
        <taxon>Bacteria</taxon>
        <taxon>Bacillati</taxon>
        <taxon>Actinomycetota</taxon>
        <taxon>Actinomycetes</taxon>
        <taxon>Geodermatophilales</taxon>
        <taxon>Geodermatophilaceae</taxon>
        <taxon>Blastococcus</taxon>
    </lineage>
</organism>
<dbReference type="Proteomes" id="UP000198403">
    <property type="component" value="Unassembled WGS sequence"/>
</dbReference>
<sequence length="53" mass="5542">MNEPSARSRVGTAPSQTRGAGRLPARLRHRRTLLVPPVPPVPAHAGPTVRGAA</sequence>
<protein>
    <submittedName>
        <fullName evidence="2">Uncharacterized protein</fullName>
    </submittedName>
</protein>
<evidence type="ECO:0000256" key="1">
    <source>
        <dbReference type="SAM" id="MobiDB-lite"/>
    </source>
</evidence>
<feature type="region of interest" description="Disordered" evidence="1">
    <location>
        <begin position="1"/>
        <end position="53"/>
    </location>
</feature>
<evidence type="ECO:0000313" key="3">
    <source>
        <dbReference type="Proteomes" id="UP000198403"/>
    </source>
</evidence>
<accession>A0A238Y250</accession>
<keyword evidence="3" id="KW-1185">Reference proteome</keyword>